<dbReference type="RefSeq" id="WP_167528030.1">
    <property type="nucleotide sequence ID" value="NZ_AP021874.1"/>
</dbReference>
<proteinExistence type="predicted"/>
<dbReference type="EMBL" id="AP021874">
    <property type="protein sequence ID" value="BBO72361.1"/>
    <property type="molecule type" value="Genomic_DNA"/>
</dbReference>
<protein>
    <recommendedName>
        <fullName evidence="4">Phosphoglycerate mutase</fullName>
    </recommendedName>
</protein>
<dbReference type="Gene3D" id="3.40.50.1240">
    <property type="entry name" value="Phosphoglycerate mutase-like"/>
    <property type="match status" value="1"/>
</dbReference>
<keyword evidence="1" id="KW-0732">Signal</keyword>
<feature type="chain" id="PRO_5024286091" description="Phosphoglycerate mutase" evidence="1">
    <location>
        <begin position="25"/>
        <end position="173"/>
    </location>
</feature>
<gene>
    <name evidence="2" type="ORF">DSCA_62910</name>
</gene>
<dbReference type="AlphaFoldDB" id="A0A5K7YYW1"/>
<evidence type="ECO:0008006" key="4">
    <source>
        <dbReference type="Google" id="ProtNLM"/>
    </source>
</evidence>
<sequence>MSPFLLTCLLILLFLFPAACSTTATSVYLVRHAEKAAGNDPGLLPSGTARAHELKRVLEHVPVIAVYSTDTNRTRQTAQPLADDKSLTTQIYGDTSVAAGIMSDHGSEVALIVGHSNTIPQLITAFGGPNGISIEEDEYDNLFLLLINRLKRSGSTIRSRTKVLHMKYGAVSP</sequence>
<dbReference type="Pfam" id="PF00300">
    <property type="entry name" value="His_Phos_1"/>
    <property type="match status" value="1"/>
</dbReference>
<dbReference type="KEGG" id="dalk:DSCA_62910"/>
<dbReference type="Proteomes" id="UP000427906">
    <property type="component" value="Chromosome"/>
</dbReference>
<dbReference type="CDD" id="cd07040">
    <property type="entry name" value="HP"/>
    <property type="match status" value="1"/>
</dbReference>
<reference evidence="2 3" key="1">
    <citation type="submission" date="2019-11" db="EMBL/GenBank/DDBJ databases">
        <title>Comparative genomics of hydrocarbon-degrading Desulfosarcina strains.</title>
        <authorList>
            <person name="Watanabe M."/>
            <person name="Kojima H."/>
            <person name="Fukui M."/>
        </authorList>
    </citation>
    <scope>NUCLEOTIDE SEQUENCE [LARGE SCALE GENOMIC DNA]</scope>
    <source>
        <strain evidence="2 3">PL12</strain>
    </source>
</reference>
<evidence type="ECO:0000256" key="1">
    <source>
        <dbReference type="SAM" id="SignalP"/>
    </source>
</evidence>
<name>A0A5K7YYW1_9BACT</name>
<dbReference type="SUPFAM" id="SSF53254">
    <property type="entry name" value="Phosphoglycerate mutase-like"/>
    <property type="match status" value="1"/>
</dbReference>
<evidence type="ECO:0000313" key="3">
    <source>
        <dbReference type="Proteomes" id="UP000427906"/>
    </source>
</evidence>
<dbReference type="InterPro" id="IPR029033">
    <property type="entry name" value="His_PPase_superfam"/>
</dbReference>
<keyword evidence="3" id="KW-1185">Reference proteome</keyword>
<dbReference type="InterPro" id="IPR013078">
    <property type="entry name" value="His_Pase_superF_clade-1"/>
</dbReference>
<organism evidence="2 3">
    <name type="scientific">Desulfosarcina alkanivorans</name>
    <dbReference type="NCBI Taxonomy" id="571177"/>
    <lineage>
        <taxon>Bacteria</taxon>
        <taxon>Pseudomonadati</taxon>
        <taxon>Thermodesulfobacteriota</taxon>
        <taxon>Desulfobacteria</taxon>
        <taxon>Desulfobacterales</taxon>
        <taxon>Desulfosarcinaceae</taxon>
        <taxon>Desulfosarcina</taxon>
    </lineage>
</organism>
<feature type="signal peptide" evidence="1">
    <location>
        <begin position="1"/>
        <end position="24"/>
    </location>
</feature>
<evidence type="ECO:0000313" key="2">
    <source>
        <dbReference type="EMBL" id="BBO72361.1"/>
    </source>
</evidence>
<accession>A0A5K7YYW1</accession>